<dbReference type="EMBL" id="JAAAIM010001014">
    <property type="protein sequence ID" value="KAG0282717.1"/>
    <property type="molecule type" value="Genomic_DNA"/>
</dbReference>
<feature type="region of interest" description="Disordered" evidence="1">
    <location>
        <begin position="1"/>
        <end position="48"/>
    </location>
</feature>
<gene>
    <name evidence="2" type="ORF">BGZ96_000190</name>
</gene>
<reference evidence="2 3" key="1">
    <citation type="journal article" date="2020" name="Fungal Divers.">
        <title>Resolving the Mortierellaceae phylogeny through synthesis of multi-gene phylogenetics and phylogenomics.</title>
        <authorList>
            <person name="Vandepol N."/>
            <person name="Liber J."/>
            <person name="Desiro A."/>
            <person name="Na H."/>
            <person name="Kennedy M."/>
            <person name="Barry K."/>
            <person name="Grigoriev I.V."/>
            <person name="Miller A.N."/>
            <person name="O'Donnell K."/>
            <person name="Stajich J.E."/>
            <person name="Bonito G."/>
        </authorList>
    </citation>
    <scope>NUCLEOTIDE SEQUENCE [LARGE SCALE GENOMIC DNA]</scope>
    <source>
        <strain evidence="2 3">AD045</strain>
    </source>
</reference>
<feature type="region of interest" description="Disordered" evidence="1">
    <location>
        <begin position="78"/>
        <end position="108"/>
    </location>
</feature>
<feature type="compositionally biased region" description="Polar residues" evidence="1">
    <location>
        <begin position="1"/>
        <end position="13"/>
    </location>
</feature>
<sequence length="108" mass="12028">MTARNQTSQFSPSNNNAGGQDENNNNDNNKNKCSVPETSGEPTAEEVVSEETVLLVVTITPTNTLQYNYYVQVDHAEHDNNNFDEEEDLTMSDTLESFPNPDEDEVAL</sequence>
<evidence type="ECO:0000313" key="2">
    <source>
        <dbReference type="EMBL" id="KAG0282717.1"/>
    </source>
</evidence>
<feature type="compositionally biased region" description="Low complexity" evidence="1">
    <location>
        <begin position="14"/>
        <end position="32"/>
    </location>
</feature>
<evidence type="ECO:0000256" key="1">
    <source>
        <dbReference type="SAM" id="MobiDB-lite"/>
    </source>
</evidence>
<accession>A0ABQ7JPS3</accession>
<organism evidence="2 3">
    <name type="scientific">Linnemannia gamsii</name>
    <dbReference type="NCBI Taxonomy" id="64522"/>
    <lineage>
        <taxon>Eukaryota</taxon>
        <taxon>Fungi</taxon>
        <taxon>Fungi incertae sedis</taxon>
        <taxon>Mucoromycota</taxon>
        <taxon>Mortierellomycotina</taxon>
        <taxon>Mortierellomycetes</taxon>
        <taxon>Mortierellales</taxon>
        <taxon>Mortierellaceae</taxon>
        <taxon>Linnemannia</taxon>
    </lineage>
</organism>
<proteinExistence type="predicted"/>
<evidence type="ECO:0000313" key="3">
    <source>
        <dbReference type="Proteomes" id="UP001194696"/>
    </source>
</evidence>
<keyword evidence="3" id="KW-1185">Reference proteome</keyword>
<dbReference type="Proteomes" id="UP001194696">
    <property type="component" value="Unassembled WGS sequence"/>
</dbReference>
<comment type="caution">
    <text evidence="2">The sequence shown here is derived from an EMBL/GenBank/DDBJ whole genome shotgun (WGS) entry which is preliminary data.</text>
</comment>
<name>A0ABQ7JPS3_9FUNG</name>
<protein>
    <submittedName>
        <fullName evidence="2">Uncharacterized protein</fullName>
    </submittedName>
</protein>